<dbReference type="Pfam" id="PF00072">
    <property type="entry name" value="Response_reg"/>
    <property type="match status" value="1"/>
</dbReference>
<dbReference type="InterPro" id="IPR001789">
    <property type="entry name" value="Sig_transdc_resp-reg_receiver"/>
</dbReference>
<dbReference type="Gene3D" id="3.40.50.2300">
    <property type="match status" value="1"/>
</dbReference>
<feature type="domain" description="Response regulatory" evidence="3">
    <location>
        <begin position="6"/>
        <end position="125"/>
    </location>
</feature>
<protein>
    <submittedName>
        <fullName evidence="4">Two-component system response regulator</fullName>
    </submittedName>
</protein>
<comment type="caution">
    <text evidence="4">The sequence shown here is derived from an EMBL/GenBank/DDBJ whole genome shotgun (WGS) entry which is preliminary data.</text>
</comment>
<dbReference type="InterPro" id="IPR011006">
    <property type="entry name" value="CheY-like_superfamily"/>
</dbReference>
<name>A0ABW3Q2S0_9BACT</name>
<dbReference type="PANTHER" id="PTHR44591:SF3">
    <property type="entry name" value="RESPONSE REGULATORY DOMAIN-CONTAINING PROTEIN"/>
    <property type="match status" value="1"/>
</dbReference>
<dbReference type="PROSITE" id="PS50110">
    <property type="entry name" value="RESPONSE_REGULATORY"/>
    <property type="match status" value="1"/>
</dbReference>
<evidence type="ECO:0000256" key="2">
    <source>
        <dbReference type="PROSITE-ProRule" id="PRU00169"/>
    </source>
</evidence>
<dbReference type="SUPFAM" id="SSF52172">
    <property type="entry name" value="CheY-like"/>
    <property type="match status" value="1"/>
</dbReference>
<gene>
    <name evidence="4" type="ORF">ACFQ4C_01575</name>
</gene>
<keyword evidence="1 2" id="KW-0597">Phosphoprotein</keyword>
<proteinExistence type="predicted"/>
<sequence length="131" mass="14921">MNEQPTIWLVDDDQAIIEIIKQAFKKQQLSCQIAGFTDANAIIANLEKAKLPTMLMVDYSMPGMDGLELIERIKHNPHTSSLKVVLFSQFMSKELIDRAQNMGVYEVTSKPFSFQEWCILARDLCLAGHFQ</sequence>
<evidence type="ECO:0000256" key="1">
    <source>
        <dbReference type="ARBA" id="ARBA00022553"/>
    </source>
</evidence>
<keyword evidence="5" id="KW-1185">Reference proteome</keyword>
<accession>A0ABW3Q2S0</accession>
<reference evidence="5" key="1">
    <citation type="journal article" date="2019" name="Int. J. Syst. Evol. Microbiol.">
        <title>The Global Catalogue of Microorganisms (GCM) 10K type strain sequencing project: providing services to taxonomists for standard genome sequencing and annotation.</title>
        <authorList>
            <consortium name="The Broad Institute Genomics Platform"/>
            <consortium name="The Broad Institute Genome Sequencing Center for Infectious Disease"/>
            <person name="Wu L."/>
            <person name="Ma J."/>
        </authorList>
    </citation>
    <scope>NUCLEOTIDE SEQUENCE [LARGE SCALE GENOMIC DNA]</scope>
    <source>
        <strain evidence="5">CCUG 55608</strain>
    </source>
</reference>
<dbReference type="Proteomes" id="UP001597116">
    <property type="component" value="Unassembled WGS sequence"/>
</dbReference>
<organism evidence="4 5">
    <name type="scientific">Larkinella insperata</name>
    <dbReference type="NCBI Taxonomy" id="332158"/>
    <lineage>
        <taxon>Bacteria</taxon>
        <taxon>Pseudomonadati</taxon>
        <taxon>Bacteroidota</taxon>
        <taxon>Cytophagia</taxon>
        <taxon>Cytophagales</taxon>
        <taxon>Spirosomataceae</taxon>
        <taxon>Larkinella</taxon>
    </lineage>
</organism>
<dbReference type="PANTHER" id="PTHR44591">
    <property type="entry name" value="STRESS RESPONSE REGULATOR PROTEIN 1"/>
    <property type="match status" value="1"/>
</dbReference>
<dbReference type="RefSeq" id="WP_265990451.1">
    <property type="nucleotide sequence ID" value="NZ_CP110973.1"/>
</dbReference>
<dbReference type="SMART" id="SM00448">
    <property type="entry name" value="REC"/>
    <property type="match status" value="1"/>
</dbReference>
<evidence type="ECO:0000259" key="3">
    <source>
        <dbReference type="PROSITE" id="PS50110"/>
    </source>
</evidence>
<feature type="modified residue" description="4-aspartylphosphate" evidence="2">
    <location>
        <position position="58"/>
    </location>
</feature>
<dbReference type="InterPro" id="IPR050595">
    <property type="entry name" value="Bact_response_regulator"/>
</dbReference>
<evidence type="ECO:0000313" key="5">
    <source>
        <dbReference type="Proteomes" id="UP001597116"/>
    </source>
</evidence>
<evidence type="ECO:0000313" key="4">
    <source>
        <dbReference type="EMBL" id="MFD1139774.1"/>
    </source>
</evidence>
<dbReference type="EMBL" id="JBHTLP010000001">
    <property type="protein sequence ID" value="MFD1139774.1"/>
    <property type="molecule type" value="Genomic_DNA"/>
</dbReference>